<dbReference type="InterPro" id="IPR029017">
    <property type="entry name" value="Enolase-like_N"/>
</dbReference>
<dbReference type="EC" id="4.2.1.113" evidence="6 7"/>
<evidence type="ECO:0000256" key="2">
    <source>
        <dbReference type="ARBA" id="ARBA00022428"/>
    </source>
</evidence>
<gene>
    <name evidence="7 9" type="primary">menC</name>
    <name evidence="9" type="ORF">ACFQ38_02185</name>
</gene>
<dbReference type="SFLD" id="SFLDG00180">
    <property type="entry name" value="muconate_cycloisomerase"/>
    <property type="match status" value="1"/>
</dbReference>
<evidence type="ECO:0000259" key="8">
    <source>
        <dbReference type="SMART" id="SM00922"/>
    </source>
</evidence>
<dbReference type="SUPFAM" id="SSF54826">
    <property type="entry name" value="Enolase N-terminal domain-like"/>
    <property type="match status" value="1"/>
</dbReference>
<dbReference type="InterPro" id="IPR047585">
    <property type="entry name" value="MenC"/>
</dbReference>
<comment type="cofactor">
    <cofactor evidence="1 7">
        <name>a divalent metal cation</name>
        <dbReference type="ChEBI" id="CHEBI:60240"/>
    </cofactor>
</comment>
<feature type="active site" description="Proton acceptor" evidence="7">
    <location>
        <position position="263"/>
    </location>
</feature>
<name>A0ABW3TTH6_9BACL</name>
<protein>
    <recommendedName>
        <fullName evidence="6 7">o-succinylbenzoate synthase</fullName>
        <shortName evidence="7">OSB synthase</shortName>
        <shortName evidence="7">OSBS</shortName>
        <ecNumber evidence="6 7">4.2.1.113</ecNumber>
    </recommendedName>
    <alternativeName>
        <fullName evidence="7">4-(2'-carboxyphenyl)-4-oxybutyric acid synthase</fullName>
    </alternativeName>
    <alternativeName>
        <fullName evidence="7">o-succinylbenzoic acid synthase</fullName>
    </alternativeName>
</protein>
<comment type="function">
    <text evidence="7">Converts 2-succinyl-6-hydroxy-2,4-cyclohexadiene-1-carboxylate (SHCHC) to 2-succinylbenzoate (OSB).</text>
</comment>
<comment type="catalytic activity">
    <reaction evidence="7">
        <text>(1R,6R)-6-hydroxy-2-succinyl-cyclohexa-2,4-diene-1-carboxylate = 2-succinylbenzoate + H2O</text>
        <dbReference type="Rhea" id="RHEA:10196"/>
        <dbReference type="ChEBI" id="CHEBI:15377"/>
        <dbReference type="ChEBI" id="CHEBI:18325"/>
        <dbReference type="ChEBI" id="CHEBI:58689"/>
        <dbReference type="EC" id="4.2.1.113"/>
    </reaction>
</comment>
<dbReference type="InterPro" id="IPR013341">
    <property type="entry name" value="Mandelate_racemase_N_dom"/>
</dbReference>
<keyword evidence="4 7" id="KW-0460">Magnesium</keyword>
<feature type="binding site" evidence="7">
    <location>
        <position position="239"/>
    </location>
    <ligand>
        <name>Mg(2+)</name>
        <dbReference type="ChEBI" id="CHEBI:18420"/>
    </ligand>
</feature>
<dbReference type="CDD" id="cd03317">
    <property type="entry name" value="NAAAR"/>
    <property type="match status" value="1"/>
</dbReference>
<dbReference type="Proteomes" id="UP001597231">
    <property type="component" value="Unassembled WGS sequence"/>
</dbReference>
<dbReference type="SFLD" id="SFLDF00009">
    <property type="entry name" value="o-succinylbenzoate_synthase"/>
    <property type="match status" value="1"/>
</dbReference>
<dbReference type="HAMAP" id="MF_01933">
    <property type="entry name" value="MenC_2"/>
    <property type="match status" value="1"/>
</dbReference>
<dbReference type="InterPro" id="IPR036849">
    <property type="entry name" value="Enolase-like_C_sf"/>
</dbReference>
<dbReference type="Gene3D" id="3.20.20.120">
    <property type="entry name" value="Enolase-like C-terminal domain"/>
    <property type="match status" value="1"/>
</dbReference>
<evidence type="ECO:0000313" key="9">
    <source>
        <dbReference type="EMBL" id="MFD1203940.1"/>
    </source>
</evidence>
<feature type="domain" description="Mandelate racemase/muconate lactonizing enzyme C-terminal" evidence="8">
    <location>
        <begin position="143"/>
        <end position="235"/>
    </location>
</feature>
<dbReference type="Gene3D" id="3.30.390.10">
    <property type="entry name" value="Enolase-like, N-terminal domain"/>
    <property type="match status" value="1"/>
</dbReference>
<sequence>MQIEKIIVRRMKMRMKTPFTTSFGTMIDKHFLLLEAIDELGNRGWGESVAFDAPWYTEETVDTNFHIIKDFLVPILFNCHIEHPDDVSERFSPIRRNNMAKAAVEGAIWDAYAKRNRMTLAEALGGKRKRIEVGISIGIQGSLSDLISIVQKYIDEGYKRIKVKIKPDADIEVLKQLRKAFPDVPLMADANSSYSLADAEKLKQLDSLDLLMIEQPLAHDDIIDHAKLQKMIQTPICLDESITSLEDARKAIEIGSAGVINIKIGRVGGLTEAKKIHDICFEHGIPVWCGGMLEAGVGRAHNIALTTLPNFILPGDTAGSSRYWDQDIIQPEVVVEDGYISVPTAFGIGYEPNIEMVEKFTTGIWQFNRNDFIS</sequence>
<dbReference type="EMBL" id="JBHTLT010000013">
    <property type="protein sequence ID" value="MFD1203940.1"/>
    <property type="molecule type" value="Genomic_DNA"/>
</dbReference>
<dbReference type="InterPro" id="IPR029065">
    <property type="entry name" value="Enolase_C-like"/>
</dbReference>
<keyword evidence="3 7" id="KW-0479">Metal-binding</keyword>
<dbReference type="NCBIfam" id="TIGR01928">
    <property type="entry name" value="menC_lowGC_arch"/>
    <property type="match status" value="1"/>
</dbReference>
<evidence type="ECO:0000256" key="4">
    <source>
        <dbReference type="ARBA" id="ARBA00022842"/>
    </source>
</evidence>
<evidence type="ECO:0000313" key="10">
    <source>
        <dbReference type="Proteomes" id="UP001597231"/>
    </source>
</evidence>
<proteinExistence type="inferred from homology"/>
<dbReference type="SUPFAM" id="SSF51604">
    <property type="entry name" value="Enolase C-terminal domain-like"/>
    <property type="match status" value="1"/>
</dbReference>
<dbReference type="Pfam" id="PF02746">
    <property type="entry name" value="MR_MLE_N"/>
    <property type="match status" value="1"/>
</dbReference>
<dbReference type="RefSeq" id="WP_381479669.1">
    <property type="nucleotide sequence ID" value="NZ_JBHTLT010000013.1"/>
</dbReference>
<comment type="pathway">
    <text evidence="7">Quinol/quinone metabolism; 1,4-dihydroxy-2-naphthoate biosynthesis; 1,4-dihydroxy-2-naphthoate from chorismate: step 4/7.</text>
</comment>
<keyword evidence="5 7" id="KW-0456">Lyase</keyword>
<dbReference type="GO" id="GO:0043748">
    <property type="term" value="F:O-succinylbenzoate synthase activity"/>
    <property type="evidence" value="ECO:0007669"/>
    <property type="project" value="UniProtKB-EC"/>
</dbReference>
<comment type="caution">
    <text evidence="9">The sequence shown here is derived from an EMBL/GenBank/DDBJ whole genome shotgun (WGS) entry which is preliminary data.</text>
</comment>
<accession>A0ABW3TTH6</accession>
<dbReference type="PANTHER" id="PTHR48073:SF5">
    <property type="entry name" value="O-SUCCINYLBENZOATE SYNTHASE"/>
    <property type="match status" value="1"/>
</dbReference>
<evidence type="ECO:0000256" key="1">
    <source>
        <dbReference type="ARBA" id="ARBA00001968"/>
    </source>
</evidence>
<comment type="pathway">
    <text evidence="7">Quinol/quinone metabolism; menaquinone biosynthesis.</text>
</comment>
<evidence type="ECO:0000256" key="5">
    <source>
        <dbReference type="ARBA" id="ARBA00023239"/>
    </source>
</evidence>
<dbReference type="PANTHER" id="PTHR48073">
    <property type="entry name" value="O-SUCCINYLBENZOATE SYNTHASE-RELATED"/>
    <property type="match status" value="1"/>
</dbReference>
<evidence type="ECO:0000256" key="7">
    <source>
        <dbReference type="HAMAP-Rule" id="MF_01933"/>
    </source>
</evidence>
<feature type="binding site" evidence="7">
    <location>
        <position position="189"/>
    </location>
    <ligand>
        <name>Mg(2+)</name>
        <dbReference type="ChEBI" id="CHEBI:18420"/>
    </ligand>
</feature>
<organism evidence="9 10">
    <name type="scientific">Sporosarcina contaminans</name>
    <dbReference type="NCBI Taxonomy" id="633403"/>
    <lineage>
        <taxon>Bacteria</taxon>
        <taxon>Bacillati</taxon>
        <taxon>Bacillota</taxon>
        <taxon>Bacilli</taxon>
        <taxon>Bacillales</taxon>
        <taxon>Caryophanaceae</taxon>
        <taxon>Sporosarcina</taxon>
    </lineage>
</organism>
<feature type="binding site" evidence="7">
    <location>
        <position position="214"/>
    </location>
    <ligand>
        <name>Mg(2+)</name>
        <dbReference type="ChEBI" id="CHEBI:18420"/>
    </ligand>
</feature>
<keyword evidence="2 7" id="KW-0474">Menaquinone biosynthesis</keyword>
<comment type="similarity">
    <text evidence="7">Belongs to the mandelate racemase/muconate lactonizing enzyme family. MenC type 2 subfamily.</text>
</comment>
<dbReference type="Pfam" id="PF13378">
    <property type="entry name" value="MR_MLE_C"/>
    <property type="match status" value="1"/>
</dbReference>
<dbReference type="SFLD" id="SFLDS00001">
    <property type="entry name" value="Enolase"/>
    <property type="match status" value="1"/>
</dbReference>
<dbReference type="InterPro" id="IPR010197">
    <property type="entry name" value="OSBS/NAAAR"/>
</dbReference>
<keyword evidence="10" id="KW-1185">Reference proteome</keyword>
<evidence type="ECO:0000256" key="6">
    <source>
        <dbReference type="ARBA" id="ARBA00029491"/>
    </source>
</evidence>
<evidence type="ECO:0000256" key="3">
    <source>
        <dbReference type="ARBA" id="ARBA00022723"/>
    </source>
</evidence>
<feature type="active site" description="Proton donor" evidence="7">
    <location>
        <position position="164"/>
    </location>
</feature>
<dbReference type="InterPro" id="IPR013342">
    <property type="entry name" value="Mandelate_racemase_C"/>
</dbReference>
<dbReference type="SMART" id="SM00922">
    <property type="entry name" value="MR_MLE"/>
    <property type="match status" value="1"/>
</dbReference>
<reference evidence="10" key="1">
    <citation type="journal article" date="2019" name="Int. J. Syst. Evol. Microbiol.">
        <title>The Global Catalogue of Microorganisms (GCM) 10K type strain sequencing project: providing services to taxonomists for standard genome sequencing and annotation.</title>
        <authorList>
            <consortium name="The Broad Institute Genomics Platform"/>
            <consortium name="The Broad Institute Genome Sequencing Center for Infectious Disease"/>
            <person name="Wu L."/>
            <person name="Ma J."/>
        </authorList>
    </citation>
    <scope>NUCLEOTIDE SEQUENCE [LARGE SCALE GENOMIC DNA]</scope>
    <source>
        <strain evidence="10">CCUG 53915</strain>
    </source>
</reference>